<dbReference type="Pfam" id="PF05739">
    <property type="entry name" value="SNARE"/>
    <property type="match status" value="1"/>
</dbReference>
<proteinExistence type="inferred from homology"/>
<evidence type="ECO:0000256" key="7">
    <source>
        <dbReference type="ARBA" id="ARBA00023136"/>
    </source>
</evidence>
<gene>
    <name evidence="13" type="ORF">SISNIDRAFT_424822</name>
</gene>
<dbReference type="AlphaFoldDB" id="A0A164XUV5"/>
<evidence type="ECO:0000256" key="11">
    <source>
        <dbReference type="SAM" id="Phobius"/>
    </source>
</evidence>
<dbReference type="SUPFAM" id="SSF47661">
    <property type="entry name" value="t-snare proteins"/>
    <property type="match status" value="1"/>
</dbReference>
<dbReference type="Gene3D" id="1.20.58.90">
    <property type="match status" value="1"/>
</dbReference>
<keyword evidence="9" id="KW-0175">Coiled coil</keyword>
<keyword evidence="2" id="KW-0813">Transport</keyword>
<keyword evidence="5 11" id="KW-1133">Transmembrane helix</keyword>
<evidence type="ECO:0000256" key="10">
    <source>
        <dbReference type="SAM" id="MobiDB-lite"/>
    </source>
</evidence>
<feature type="transmembrane region" description="Helical" evidence="11">
    <location>
        <begin position="209"/>
        <end position="229"/>
    </location>
</feature>
<evidence type="ECO:0000256" key="2">
    <source>
        <dbReference type="ARBA" id="ARBA00022448"/>
    </source>
</evidence>
<evidence type="ECO:0000256" key="6">
    <source>
        <dbReference type="ARBA" id="ARBA00023034"/>
    </source>
</evidence>
<keyword evidence="3 11" id="KW-0812">Transmembrane</keyword>
<dbReference type="PANTHER" id="PTHR12791">
    <property type="entry name" value="GOLGI SNARE BET1-RELATED"/>
    <property type="match status" value="1"/>
</dbReference>
<dbReference type="PROSITE" id="PS50192">
    <property type="entry name" value="T_SNARE"/>
    <property type="match status" value="1"/>
</dbReference>
<keyword evidence="14" id="KW-1185">Reference proteome</keyword>
<dbReference type="InterPro" id="IPR015260">
    <property type="entry name" value="Syntaxin-6/10/61_N"/>
</dbReference>
<comment type="subcellular location">
    <subcellularLocation>
        <location evidence="8">Golgi apparatus</location>
        <location evidence="8">trans-Golgi network membrane</location>
        <topology evidence="8">Single-pass type IV membrane protein</topology>
    </subcellularLocation>
</comment>
<dbReference type="Gene3D" id="1.20.5.110">
    <property type="match status" value="1"/>
</dbReference>
<dbReference type="OrthoDB" id="546861at2759"/>
<evidence type="ECO:0000256" key="3">
    <source>
        <dbReference type="ARBA" id="ARBA00022692"/>
    </source>
</evidence>
<evidence type="ECO:0000256" key="8">
    <source>
        <dbReference type="ARBA" id="ARBA00037801"/>
    </source>
</evidence>
<evidence type="ECO:0000256" key="4">
    <source>
        <dbReference type="ARBA" id="ARBA00022927"/>
    </source>
</evidence>
<feature type="region of interest" description="Disordered" evidence="10">
    <location>
        <begin position="100"/>
        <end position="134"/>
    </location>
</feature>
<dbReference type="STRING" id="1314777.A0A164XUV5"/>
<sequence>MQDPYHEVQSEIQSSLQNAINLRSSYQRIKSTAGADSEELAWARNELNATLTTLEADLEDLEGSVKMVEETGARMFGLEEDEVMRRRKYVAQVKREIDNMKRELTSDSSRRQADKPTPRNDAAESRTDEEEWAEQEQQMMIHQQDRTLTDIQGTLTTLAQQAGLMGTEISEHVEMLDDLERNVDRTDSKLNTAMKKLQKFIRDTEETKSGWCIGILIVILCVLLLMVVLI</sequence>
<feature type="domain" description="T-SNARE coiled-coil homology" evidence="12">
    <location>
        <begin position="138"/>
        <end position="200"/>
    </location>
</feature>
<evidence type="ECO:0000256" key="1">
    <source>
        <dbReference type="ARBA" id="ARBA00009063"/>
    </source>
</evidence>
<dbReference type="GO" id="GO:0048193">
    <property type="term" value="P:Golgi vesicle transport"/>
    <property type="evidence" value="ECO:0007669"/>
    <property type="project" value="InterPro"/>
</dbReference>
<dbReference type="Pfam" id="PF09177">
    <property type="entry name" value="STX6_10_61_N"/>
    <property type="match status" value="1"/>
</dbReference>
<dbReference type="SMART" id="SM00397">
    <property type="entry name" value="t_SNARE"/>
    <property type="match status" value="1"/>
</dbReference>
<keyword evidence="6" id="KW-0333">Golgi apparatus</keyword>
<accession>A0A164XUV5</accession>
<keyword evidence="7 11" id="KW-0472">Membrane</keyword>
<evidence type="ECO:0000259" key="12">
    <source>
        <dbReference type="PROSITE" id="PS50192"/>
    </source>
</evidence>
<feature type="coiled-coil region" evidence="9">
    <location>
        <begin position="169"/>
        <end position="196"/>
    </location>
</feature>
<protein>
    <recommendedName>
        <fullName evidence="12">t-SNARE coiled-coil homology domain-containing protein</fullName>
    </recommendedName>
</protein>
<evidence type="ECO:0000313" key="14">
    <source>
        <dbReference type="Proteomes" id="UP000076722"/>
    </source>
</evidence>
<reference evidence="13 14" key="1">
    <citation type="journal article" date="2016" name="Mol. Biol. Evol.">
        <title>Comparative Genomics of Early-Diverging Mushroom-Forming Fungi Provides Insights into the Origins of Lignocellulose Decay Capabilities.</title>
        <authorList>
            <person name="Nagy L.G."/>
            <person name="Riley R."/>
            <person name="Tritt A."/>
            <person name="Adam C."/>
            <person name="Daum C."/>
            <person name="Floudas D."/>
            <person name="Sun H."/>
            <person name="Yadav J.S."/>
            <person name="Pangilinan J."/>
            <person name="Larsson K.H."/>
            <person name="Matsuura K."/>
            <person name="Barry K."/>
            <person name="Labutti K."/>
            <person name="Kuo R."/>
            <person name="Ohm R.A."/>
            <person name="Bhattacharya S.S."/>
            <person name="Shirouzu T."/>
            <person name="Yoshinaga Y."/>
            <person name="Martin F.M."/>
            <person name="Grigoriev I.V."/>
            <person name="Hibbett D.S."/>
        </authorList>
    </citation>
    <scope>NUCLEOTIDE SEQUENCE [LARGE SCALE GENOMIC DNA]</scope>
    <source>
        <strain evidence="13 14">HHB9708</strain>
    </source>
</reference>
<evidence type="ECO:0000256" key="5">
    <source>
        <dbReference type="ARBA" id="ARBA00022989"/>
    </source>
</evidence>
<organism evidence="13 14">
    <name type="scientific">Sistotremastrum niveocremeum HHB9708</name>
    <dbReference type="NCBI Taxonomy" id="1314777"/>
    <lineage>
        <taxon>Eukaryota</taxon>
        <taxon>Fungi</taxon>
        <taxon>Dikarya</taxon>
        <taxon>Basidiomycota</taxon>
        <taxon>Agaricomycotina</taxon>
        <taxon>Agaricomycetes</taxon>
        <taxon>Sistotremastrales</taxon>
        <taxon>Sistotremastraceae</taxon>
        <taxon>Sertulicium</taxon>
        <taxon>Sertulicium niveocremeum</taxon>
    </lineage>
</organism>
<dbReference type="SUPFAM" id="SSF58038">
    <property type="entry name" value="SNARE fusion complex"/>
    <property type="match status" value="1"/>
</dbReference>
<dbReference type="CDD" id="cd15851">
    <property type="entry name" value="SNARE_Syntaxin6"/>
    <property type="match status" value="1"/>
</dbReference>
<dbReference type="CDD" id="cd21442">
    <property type="entry name" value="SNARE_NTD_STX6-like"/>
    <property type="match status" value="1"/>
</dbReference>
<dbReference type="FunFam" id="1.20.58.90:FF:000004">
    <property type="entry name" value="Syntaxin 10"/>
    <property type="match status" value="1"/>
</dbReference>
<dbReference type="InterPro" id="IPR000727">
    <property type="entry name" value="T_SNARE_dom"/>
</dbReference>
<dbReference type="EMBL" id="KV419399">
    <property type="protein sequence ID" value="KZS96313.1"/>
    <property type="molecule type" value="Genomic_DNA"/>
</dbReference>
<evidence type="ECO:0000256" key="9">
    <source>
        <dbReference type="SAM" id="Coils"/>
    </source>
</evidence>
<keyword evidence="4" id="KW-0653">Protein transport</keyword>
<feature type="compositionally biased region" description="Basic and acidic residues" evidence="10">
    <location>
        <begin position="100"/>
        <end position="126"/>
    </location>
</feature>
<comment type="similarity">
    <text evidence="1">Belongs to the syntaxin family.</text>
</comment>
<dbReference type="GO" id="GO:0016020">
    <property type="term" value="C:membrane"/>
    <property type="evidence" value="ECO:0007669"/>
    <property type="project" value="InterPro"/>
</dbReference>
<name>A0A164XUV5_9AGAM</name>
<dbReference type="GO" id="GO:0015031">
    <property type="term" value="P:protein transport"/>
    <property type="evidence" value="ECO:0007669"/>
    <property type="project" value="UniProtKB-KW"/>
</dbReference>
<dbReference type="Proteomes" id="UP000076722">
    <property type="component" value="Unassembled WGS sequence"/>
</dbReference>
<dbReference type="InterPro" id="IPR010989">
    <property type="entry name" value="SNARE"/>
</dbReference>
<dbReference type="GO" id="GO:0005794">
    <property type="term" value="C:Golgi apparatus"/>
    <property type="evidence" value="ECO:0007669"/>
    <property type="project" value="UniProtKB-SubCell"/>
</dbReference>
<evidence type="ECO:0000313" key="13">
    <source>
        <dbReference type="EMBL" id="KZS96313.1"/>
    </source>
</evidence>